<reference evidence="1 2" key="1">
    <citation type="submission" date="2018-11" db="EMBL/GenBank/DDBJ databases">
        <title>Whole genome sequence of Streptomyces paromomycinus NBRC 15454(T).</title>
        <authorList>
            <person name="Komaki H."/>
            <person name="Tamura T."/>
        </authorList>
    </citation>
    <scope>NUCLEOTIDE SEQUENCE [LARGE SCALE GENOMIC DNA]</scope>
    <source>
        <strain evidence="1 2">NBRC 15454</strain>
    </source>
</reference>
<sequence>MGSSDEYYVDLEALDTVGRKLNGVLRSMTEAKSKAGHSTFLPAGTLGTGFREEEELRRAHDEMKAFMDDQILKKLADLVDDLSQKTAKTKDAYHDREYDVHNALNAGGK</sequence>
<comment type="caution">
    <text evidence="1">The sequence shown here is derived from an EMBL/GenBank/DDBJ whole genome shotgun (WGS) entry which is preliminary data.</text>
</comment>
<dbReference type="Proteomes" id="UP000286746">
    <property type="component" value="Unassembled WGS sequence"/>
</dbReference>
<organism evidence="1 2">
    <name type="scientific">Streptomyces paromomycinus</name>
    <name type="common">Streptomyces rimosus subsp. paromomycinus</name>
    <dbReference type="NCBI Taxonomy" id="92743"/>
    <lineage>
        <taxon>Bacteria</taxon>
        <taxon>Bacillati</taxon>
        <taxon>Actinomycetota</taxon>
        <taxon>Actinomycetes</taxon>
        <taxon>Kitasatosporales</taxon>
        <taxon>Streptomycetaceae</taxon>
        <taxon>Streptomyces</taxon>
    </lineage>
</organism>
<dbReference type="EMBL" id="BHZD01000001">
    <property type="protein sequence ID" value="GCD42625.1"/>
    <property type="molecule type" value="Genomic_DNA"/>
</dbReference>
<dbReference type="RefSeq" id="WP_125053953.1">
    <property type="nucleotide sequence ID" value="NZ_BHZD01000001.1"/>
</dbReference>
<gene>
    <name evidence="1" type="ORF">GKJPGBOP_02294</name>
</gene>
<accession>A0A401W006</accession>
<evidence type="ECO:0000313" key="2">
    <source>
        <dbReference type="Proteomes" id="UP000286746"/>
    </source>
</evidence>
<name>A0A401W006_STREY</name>
<proteinExistence type="predicted"/>
<evidence type="ECO:0000313" key="1">
    <source>
        <dbReference type="EMBL" id="GCD42625.1"/>
    </source>
</evidence>
<dbReference type="AlphaFoldDB" id="A0A401W006"/>
<keyword evidence="2" id="KW-1185">Reference proteome</keyword>
<protein>
    <submittedName>
        <fullName evidence="1">Uncharacterized protein</fullName>
    </submittedName>
</protein>